<evidence type="ECO:0000313" key="1">
    <source>
        <dbReference type="EMBL" id="KKN70544.1"/>
    </source>
</evidence>
<sequence>MNCRCKCGCTRKMVGYAENESHSSGLCHICWADSEIHNSPNHGLREGAKA</sequence>
<dbReference type="EMBL" id="LAZR01000401">
    <property type="protein sequence ID" value="KKN70544.1"/>
    <property type="molecule type" value="Genomic_DNA"/>
</dbReference>
<comment type="caution">
    <text evidence="1">The sequence shown here is derived from an EMBL/GenBank/DDBJ whole genome shotgun (WGS) entry which is preliminary data.</text>
</comment>
<reference evidence="1" key="1">
    <citation type="journal article" date="2015" name="Nature">
        <title>Complex archaea that bridge the gap between prokaryotes and eukaryotes.</title>
        <authorList>
            <person name="Spang A."/>
            <person name="Saw J.H."/>
            <person name="Jorgensen S.L."/>
            <person name="Zaremba-Niedzwiedzka K."/>
            <person name="Martijn J."/>
            <person name="Lind A.E."/>
            <person name="van Eijk R."/>
            <person name="Schleper C."/>
            <person name="Guy L."/>
            <person name="Ettema T.J."/>
        </authorList>
    </citation>
    <scope>NUCLEOTIDE SEQUENCE</scope>
</reference>
<gene>
    <name evidence="1" type="ORF">LCGC14_0429750</name>
</gene>
<protein>
    <submittedName>
        <fullName evidence="1">Uncharacterized protein</fullName>
    </submittedName>
</protein>
<organism evidence="1">
    <name type="scientific">marine sediment metagenome</name>
    <dbReference type="NCBI Taxonomy" id="412755"/>
    <lineage>
        <taxon>unclassified sequences</taxon>
        <taxon>metagenomes</taxon>
        <taxon>ecological metagenomes</taxon>
    </lineage>
</organism>
<dbReference type="AlphaFoldDB" id="A0A0F9SUI6"/>
<name>A0A0F9SUI6_9ZZZZ</name>
<proteinExistence type="predicted"/>
<accession>A0A0F9SUI6</accession>